<dbReference type="Proteomes" id="UP000799755">
    <property type="component" value="Unassembled WGS sequence"/>
</dbReference>
<keyword evidence="2" id="KW-1185">Reference proteome</keyword>
<evidence type="ECO:0000313" key="2">
    <source>
        <dbReference type="Proteomes" id="UP000799755"/>
    </source>
</evidence>
<dbReference type="EMBL" id="MU003502">
    <property type="protein sequence ID" value="KAF2472388.1"/>
    <property type="molecule type" value="Genomic_DNA"/>
</dbReference>
<name>A0ACB6R0N7_9PLEO</name>
<accession>A0ACB6R0N7</accession>
<sequence length="246" mass="27846">MSSPSYYQISTSDSDDETGELKLPVQPSRRPYTLPYALVFTTLSLVITNWIWYWHHFHHCIAPRTPLTPFPESLIMADSMGVPYPLSPSPSSSPYHTVAKPFNWTTPYSASNKTLTNTLWRSLFPIGQGVVYIPTTWALSQNLPTSILNSANASEAVYFIAAYHQLHCLSVIRSTLYKYKEGRVSGEEGVKWDHAIHCLDSLRQSVMCTADSTLLYTEDGIVFGDRQARTCRDWEGLREWVVAHHA</sequence>
<organism evidence="1 2">
    <name type="scientific">Lindgomyces ingoldianus</name>
    <dbReference type="NCBI Taxonomy" id="673940"/>
    <lineage>
        <taxon>Eukaryota</taxon>
        <taxon>Fungi</taxon>
        <taxon>Dikarya</taxon>
        <taxon>Ascomycota</taxon>
        <taxon>Pezizomycotina</taxon>
        <taxon>Dothideomycetes</taxon>
        <taxon>Pleosporomycetidae</taxon>
        <taxon>Pleosporales</taxon>
        <taxon>Lindgomycetaceae</taxon>
        <taxon>Lindgomyces</taxon>
    </lineage>
</organism>
<comment type="caution">
    <text evidence="1">The sequence shown here is derived from an EMBL/GenBank/DDBJ whole genome shotgun (WGS) entry which is preliminary data.</text>
</comment>
<gene>
    <name evidence="1" type="ORF">BDR25DRAFT_13997</name>
</gene>
<reference evidence="1" key="1">
    <citation type="journal article" date="2020" name="Stud. Mycol.">
        <title>101 Dothideomycetes genomes: a test case for predicting lifestyles and emergence of pathogens.</title>
        <authorList>
            <person name="Haridas S."/>
            <person name="Albert R."/>
            <person name="Binder M."/>
            <person name="Bloem J."/>
            <person name="Labutti K."/>
            <person name="Salamov A."/>
            <person name="Andreopoulos B."/>
            <person name="Baker S."/>
            <person name="Barry K."/>
            <person name="Bills G."/>
            <person name="Bluhm B."/>
            <person name="Cannon C."/>
            <person name="Castanera R."/>
            <person name="Culley D."/>
            <person name="Daum C."/>
            <person name="Ezra D."/>
            <person name="Gonzalez J."/>
            <person name="Henrissat B."/>
            <person name="Kuo A."/>
            <person name="Liang C."/>
            <person name="Lipzen A."/>
            <person name="Lutzoni F."/>
            <person name="Magnuson J."/>
            <person name="Mondo S."/>
            <person name="Nolan M."/>
            <person name="Ohm R."/>
            <person name="Pangilinan J."/>
            <person name="Park H.-J."/>
            <person name="Ramirez L."/>
            <person name="Alfaro M."/>
            <person name="Sun H."/>
            <person name="Tritt A."/>
            <person name="Yoshinaga Y."/>
            <person name="Zwiers L.-H."/>
            <person name="Turgeon B."/>
            <person name="Goodwin S."/>
            <person name="Spatafora J."/>
            <person name="Crous P."/>
            <person name="Grigoriev I."/>
        </authorList>
    </citation>
    <scope>NUCLEOTIDE SEQUENCE</scope>
    <source>
        <strain evidence="1">ATCC 200398</strain>
    </source>
</reference>
<proteinExistence type="predicted"/>
<evidence type="ECO:0000313" key="1">
    <source>
        <dbReference type="EMBL" id="KAF2472388.1"/>
    </source>
</evidence>
<protein>
    <submittedName>
        <fullName evidence="1">Uncharacterized protein</fullName>
    </submittedName>
</protein>